<dbReference type="InterPro" id="IPR028460">
    <property type="entry name" value="Tbh/DBH"/>
</dbReference>
<dbReference type="Gene3D" id="2.60.120.230">
    <property type="match status" value="1"/>
</dbReference>
<dbReference type="PANTHER" id="PTHR10157:SF40">
    <property type="entry name" value="MOXD1 HOMOLOG 2"/>
    <property type="match status" value="1"/>
</dbReference>
<dbReference type="Pfam" id="PF03712">
    <property type="entry name" value="Cu2_monoox_C"/>
    <property type="match status" value="1"/>
</dbReference>
<dbReference type="SMART" id="SM00664">
    <property type="entry name" value="DoH"/>
    <property type="match status" value="1"/>
</dbReference>
<dbReference type="InterPro" id="IPR000945">
    <property type="entry name" value="DBH-like"/>
</dbReference>
<evidence type="ECO:0000256" key="2">
    <source>
        <dbReference type="ARBA" id="ARBA00023157"/>
    </source>
</evidence>
<dbReference type="GO" id="GO:0005507">
    <property type="term" value="F:copper ion binding"/>
    <property type="evidence" value="ECO:0007669"/>
    <property type="project" value="InterPro"/>
</dbReference>
<dbReference type="PRINTS" id="PR00767">
    <property type="entry name" value="DBMONOXGNASE"/>
</dbReference>
<dbReference type="PROSITE" id="PS50836">
    <property type="entry name" value="DOMON"/>
    <property type="match status" value="1"/>
</dbReference>
<dbReference type="GO" id="GO:0042421">
    <property type="term" value="P:norepinephrine biosynthetic process"/>
    <property type="evidence" value="ECO:0007669"/>
    <property type="project" value="TreeGrafter"/>
</dbReference>
<keyword evidence="2" id="KW-1015">Disulfide bond</keyword>
<evidence type="ECO:0000256" key="1">
    <source>
        <dbReference type="ARBA" id="ARBA00010676"/>
    </source>
</evidence>
<dbReference type="FunFam" id="2.60.120.230:FF:000001">
    <property type="entry name" value="Monooxygenase, DBH-like 1"/>
    <property type="match status" value="1"/>
</dbReference>
<evidence type="ECO:0000259" key="4">
    <source>
        <dbReference type="PROSITE" id="PS50836"/>
    </source>
</evidence>
<dbReference type="SUPFAM" id="SSF49742">
    <property type="entry name" value="PHM/PNGase F"/>
    <property type="match status" value="2"/>
</dbReference>
<dbReference type="InterPro" id="IPR045266">
    <property type="entry name" value="DOH_DOMON"/>
</dbReference>
<gene>
    <name evidence="6" type="primary">olf413_1</name>
    <name evidence="5" type="synonym">olf413_0</name>
    <name evidence="6" type="ORF">g.6645</name>
    <name evidence="5" type="ORF">g.6649</name>
</gene>
<reference evidence="6" key="2">
    <citation type="journal article" date="2015" name="Gigascience">
        <title>Reconstructing a comprehensive transcriptome assembly of a white-pupal translocated strain of the pest fruit fly Bactrocera cucurbitae.</title>
        <authorList>
            <person name="Sim S.B."/>
            <person name="Calla B."/>
            <person name="Hall B."/>
            <person name="DeRego T."/>
            <person name="Geib S.M."/>
        </authorList>
    </citation>
    <scope>NUCLEOTIDE SEQUENCE</scope>
</reference>
<evidence type="ECO:0000313" key="6">
    <source>
        <dbReference type="EMBL" id="JAD00467.1"/>
    </source>
</evidence>
<reference evidence="6" key="1">
    <citation type="submission" date="2014-11" db="EMBL/GenBank/DDBJ databases">
        <authorList>
            <person name="Geib S."/>
        </authorList>
    </citation>
    <scope>NUCLEOTIDE SEQUENCE</scope>
</reference>
<dbReference type="Gene3D" id="2.60.120.310">
    <property type="entry name" value="Copper type II, ascorbate-dependent monooxygenase, N-terminal domain"/>
    <property type="match status" value="1"/>
</dbReference>
<evidence type="ECO:0000256" key="3">
    <source>
        <dbReference type="ARBA" id="ARBA00023180"/>
    </source>
</evidence>
<name>A0A0A1WNQ2_ZEUCU</name>
<sequence>MARANIQRIIYVVKVLQYWILLSCSFSQFGVIESRIGGVSLPLEIDKSFSMAWDHVIDLDDSFRLLWTITNQDAMFEVHVRTHGYVGFGFSANGRPEGADVVIGWVDNGQTFFQDRFVSPNSKSTEPQVDPSQDYVLLKGYENTTHTIIRFRRKLDTCDGVSDIPITNNTMRLMFLYDENDPRNGLVSPGSLPNIRNAWRQSRSVVLLERPVPSQNSESTRKLEFRNSGVELPYDDETLIWCKFFKLDKLKKKNHIVKYQPIFDSSWSVQYLQYITLYECHGSGPELDALAHEPGHQCHNVRNTQLLCNTYIASWSRGASDFIYPPEVGYPLDTNIVRFVMMETHYNSLNIDFEQFKINHMFDSSGLMLHITENLRMNDAGLMPIGIEPNWHHIIPPGQNRVVSQGHCIEQCTNAAFPTEGINIFATMTRTHQIGVEVKLRQIRNTQELAPIVSDNNIDPNHQGFRRLPQVTRSFPGDRLIAECVYDTSARRAITLGGPSMKEESCVVFMMYYPRQNKLISCHSSPSLATVLHSLGIEYLNANSDPVVISLPAELQGMTLEERLLTYDWEKQFEAFQDITLKGAFKAACLRDNPMPKVSNILTSWPINITDTYEPANLCSQRRHNSTQYETQNPYDVVQGVSNNDLLEASVRNSRSSFSETLALSRQESSSASSTMKLFGSSFVLIYLVLTLILN</sequence>
<dbReference type="Gene3D" id="2.60.40.1210">
    <property type="entry name" value="Cellobiose dehydrogenase, cytochrome domain"/>
    <property type="match status" value="1"/>
</dbReference>
<dbReference type="PANTHER" id="PTHR10157">
    <property type="entry name" value="DOPAMINE BETA HYDROXYLASE RELATED"/>
    <property type="match status" value="1"/>
</dbReference>
<dbReference type="InterPro" id="IPR008977">
    <property type="entry name" value="PHM/PNGase_F_dom_sf"/>
</dbReference>
<dbReference type="AlphaFoldDB" id="A0A0A1WNQ2"/>
<dbReference type="InterPro" id="IPR005018">
    <property type="entry name" value="DOMON_domain"/>
</dbReference>
<feature type="domain" description="DOMON" evidence="4">
    <location>
        <begin position="61"/>
        <end position="178"/>
    </location>
</feature>
<keyword evidence="3" id="KW-0325">Glycoprotein</keyword>
<evidence type="ECO:0000313" key="5">
    <source>
        <dbReference type="EMBL" id="JAC98384.1"/>
    </source>
</evidence>
<comment type="similarity">
    <text evidence="1">Belongs to the copper type II ascorbate-dependent monooxygenase family.</text>
</comment>
<dbReference type="Pfam" id="PF01082">
    <property type="entry name" value="Cu2_monooxygen"/>
    <property type="match status" value="1"/>
</dbReference>
<protein>
    <submittedName>
        <fullName evidence="6">MOXD1 homolog 2</fullName>
    </submittedName>
</protein>
<dbReference type="GO" id="GO:0004500">
    <property type="term" value="F:dopamine beta-monooxygenase activity"/>
    <property type="evidence" value="ECO:0007669"/>
    <property type="project" value="InterPro"/>
</dbReference>
<proteinExistence type="inferred from homology"/>
<dbReference type="GO" id="GO:0006589">
    <property type="term" value="P:octopamine biosynthetic process"/>
    <property type="evidence" value="ECO:0007669"/>
    <property type="project" value="TreeGrafter"/>
</dbReference>
<dbReference type="InterPro" id="IPR024548">
    <property type="entry name" value="Cu2_monoox_C"/>
</dbReference>
<dbReference type="GO" id="GO:0030667">
    <property type="term" value="C:secretory granule membrane"/>
    <property type="evidence" value="ECO:0007669"/>
    <property type="project" value="TreeGrafter"/>
</dbReference>
<dbReference type="EMBL" id="GBXI01015907">
    <property type="protein sequence ID" value="JAC98384.1"/>
    <property type="molecule type" value="Transcribed_RNA"/>
</dbReference>
<dbReference type="InterPro" id="IPR000323">
    <property type="entry name" value="Cu2_ascorb_mOase_N"/>
</dbReference>
<dbReference type="Pfam" id="PF03351">
    <property type="entry name" value="DOMON"/>
    <property type="match status" value="1"/>
</dbReference>
<dbReference type="GO" id="GO:0005615">
    <property type="term" value="C:extracellular space"/>
    <property type="evidence" value="ECO:0007669"/>
    <property type="project" value="TreeGrafter"/>
</dbReference>
<dbReference type="CDD" id="cd09631">
    <property type="entry name" value="DOMON_DOH"/>
    <property type="match status" value="1"/>
</dbReference>
<dbReference type="GO" id="GO:0042420">
    <property type="term" value="P:dopamine catabolic process"/>
    <property type="evidence" value="ECO:0007669"/>
    <property type="project" value="TreeGrafter"/>
</dbReference>
<dbReference type="InterPro" id="IPR036939">
    <property type="entry name" value="Cu2_ascorb_mOase_N_sf"/>
</dbReference>
<accession>A0A0A1WNQ2</accession>
<organism evidence="6">
    <name type="scientific">Zeugodacus cucurbitae</name>
    <name type="common">Melon fruit fly</name>
    <name type="synonym">Bactrocera cucurbitae</name>
    <dbReference type="NCBI Taxonomy" id="28588"/>
    <lineage>
        <taxon>Eukaryota</taxon>
        <taxon>Metazoa</taxon>
        <taxon>Ecdysozoa</taxon>
        <taxon>Arthropoda</taxon>
        <taxon>Hexapoda</taxon>
        <taxon>Insecta</taxon>
        <taxon>Pterygota</taxon>
        <taxon>Neoptera</taxon>
        <taxon>Endopterygota</taxon>
        <taxon>Diptera</taxon>
        <taxon>Brachycera</taxon>
        <taxon>Muscomorpha</taxon>
        <taxon>Tephritoidea</taxon>
        <taxon>Tephritidae</taxon>
        <taxon>Zeugodacus</taxon>
        <taxon>Zeugodacus</taxon>
    </lineage>
</organism>
<dbReference type="InterPro" id="IPR014784">
    <property type="entry name" value="Cu2_ascorb_mOase-like_C"/>
</dbReference>
<dbReference type="EMBL" id="GBXI01013825">
    <property type="protein sequence ID" value="JAD00467.1"/>
    <property type="molecule type" value="Transcribed_RNA"/>
</dbReference>